<dbReference type="EMBL" id="FPJE01000020">
    <property type="protein sequence ID" value="SFW68264.1"/>
    <property type="molecule type" value="Genomic_DNA"/>
</dbReference>
<gene>
    <name evidence="1" type="ORF">SAMN02927921_03282</name>
</gene>
<organism evidence="1 2">
    <name type="scientific">Sinomicrobium oceani</name>
    <dbReference type="NCBI Taxonomy" id="1150368"/>
    <lineage>
        <taxon>Bacteria</taxon>
        <taxon>Pseudomonadati</taxon>
        <taxon>Bacteroidota</taxon>
        <taxon>Flavobacteriia</taxon>
        <taxon>Flavobacteriales</taxon>
        <taxon>Flavobacteriaceae</taxon>
        <taxon>Sinomicrobium</taxon>
    </lineage>
</organism>
<accession>A0A1K1R863</accession>
<dbReference type="RefSeq" id="WP_072318462.1">
    <property type="nucleotide sequence ID" value="NZ_FPJE01000020.1"/>
</dbReference>
<proteinExistence type="predicted"/>
<evidence type="ECO:0000313" key="1">
    <source>
        <dbReference type="EMBL" id="SFW68264.1"/>
    </source>
</evidence>
<dbReference type="STRING" id="1150368.SAMN02927921_03282"/>
<keyword evidence="2" id="KW-1185">Reference proteome</keyword>
<evidence type="ECO:0000313" key="2">
    <source>
        <dbReference type="Proteomes" id="UP000182248"/>
    </source>
</evidence>
<dbReference type="PROSITE" id="PS51257">
    <property type="entry name" value="PROKAR_LIPOPROTEIN"/>
    <property type="match status" value="1"/>
</dbReference>
<dbReference type="Proteomes" id="UP000182248">
    <property type="component" value="Unassembled WGS sequence"/>
</dbReference>
<protein>
    <submittedName>
        <fullName evidence="1">Uncharacterized protein</fullName>
    </submittedName>
</protein>
<dbReference type="AlphaFoldDB" id="A0A1K1R863"/>
<name>A0A1K1R863_9FLAO</name>
<sequence>MKYLFTIVIVFLYGCNNSKKISVNSITFESHICFNKDSDILRFDDVHIIVNKVDTTIAKRDFFIVYDKDTISLIPPFSDENIINEDNLSFRFSKNKNLQENLVSNQFEIIDKIKKSSLFYMKGGNERILGKTRMSDLIEKDSIIVNFSYLDQDFIYMLKGNNIRRENHISKEVDCN</sequence>
<reference evidence="1 2" key="1">
    <citation type="submission" date="2016-11" db="EMBL/GenBank/DDBJ databases">
        <authorList>
            <person name="Jaros S."/>
            <person name="Januszkiewicz K."/>
            <person name="Wedrychowicz H."/>
        </authorList>
    </citation>
    <scope>NUCLEOTIDE SEQUENCE [LARGE SCALE GENOMIC DNA]</scope>
    <source>
        <strain evidence="1 2">CGMCC 1.12145</strain>
    </source>
</reference>